<dbReference type="UniPathway" id="UPA00232"/>
<accession>A0A6B2LIV3</accession>
<dbReference type="InterPro" id="IPR009078">
    <property type="entry name" value="Ferritin-like_SF"/>
</dbReference>
<keyword evidence="2 8" id="KW-0831">Ubiquinone biosynthesis</keyword>
<keyword evidence="4 8" id="KW-0560">Oxidoreductase</keyword>
<evidence type="ECO:0000313" key="9">
    <source>
        <dbReference type="EMBL" id="NDV36925.1"/>
    </source>
</evidence>
<sequence>MWMDEEKREFLNKIIRVDHAGEFGAVKIYEGQLAVLKDSPYGQKIEAMKDQEVEHLNTFNKLIRERRIRPTALSPIWGIGAYAMGFGTALLGKEAAMACTEAVEDVISKHYNDQLREVLQSNPDDEQLRQILKQFRDDEQEHQETAIQHNSRDAPMYNILYPSIKFITETAVWVATKI</sequence>
<keyword evidence="8" id="KW-0999">Mitochondrion inner membrane</keyword>
<feature type="binding site" evidence="8">
    <location>
        <position position="22"/>
    </location>
    <ligand>
        <name>Fe cation</name>
        <dbReference type="ChEBI" id="CHEBI:24875"/>
        <label>1</label>
    </ligand>
</feature>
<evidence type="ECO:0000256" key="7">
    <source>
        <dbReference type="ARBA" id="ARBA00023136"/>
    </source>
</evidence>
<comment type="subcellular location">
    <subcellularLocation>
        <location evidence="8">Mitochondrion inner membrane</location>
        <topology evidence="8">Peripheral membrane protein</topology>
        <orientation evidence="8">Matrix side</orientation>
    </subcellularLocation>
</comment>
<comment type="subunit">
    <text evidence="8">Component of a multi-subunit COQ enzyme complex.</text>
</comment>
<dbReference type="HAMAP" id="MF_01658">
    <property type="entry name" value="COQ7"/>
    <property type="match status" value="1"/>
</dbReference>
<comment type="pathway">
    <text evidence="1 8">Cofactor biosynthesis; ubiquinone biosynthesis.</text>
</comment>
<feature type="binding site" evidence="8">
    <location>
        <position position="55"/>
    </location>
    <ligand>
        <name>Fe cation</name>
        <dbReference type="ChEBI" id="CHEBI:24875"/>
        <label>1</label>
    </ligand>
</feature>
<dbReference type="SUPFAM" id="SSF47240">
    <property type="entry name" value="Ferritin-like"/>
    <property type="match status" value="1"/>
</dbReference>
<dbReference type="EC" id="1.14.99.60" evidence="8"/>
<evidence type="ECO:0000256" key="8">
    <source>
        <dbReference type="HAMAP-Rule" id="MF_03194"/>
    </source>
</evidence>
<comment type="function">
    <text evidence="8">Catalyzes the hydroxylation of 2-polyprenyl-3-methyl-6-methoxy-1,4-benzoquinol (DMQH2) during ubiquinone biosynthesis. Has also a structural role in the COQ enzyme complex, stabilizing other COQ polypeptides.</text>
</comment>
<comment type="catalytic activity">
    <reaction evidence="8">
        <text>a 5-methoxy-2-methyl-3-(all-trans-polyprenyl)benzene-1,4-diol + AH2 + O2 = a 3-demethylubiquinol + A + H2O</text>
        <dbReference type="Rhea" id="RHEA:50908"/>
        <dbReference type="Rhea" id="RHEA-COMP:10859"/>
        <dbReference type="Rhea" id="RHEA-COMP:10914"/>
        <dbReference type="ChEBI" id="CHEBI:13193"/>
        <dbReference type="ChEBI" id="CHEBI:15377"/>
        <dbReference type="ChEBI" id="CHEBI:15379"/>
        <dbReference type="ChEBI" id="CHEBI:17499"/>
        <dbReference type="ChEBI" id="CHEBI:84167"/>
        <dbReference type="ChEBI" id="CHEBI:84422"/>
        <dbReference type="EC" id="1.14.99.60"/>
    </reaction>
</comment>
<dbReference type="GO" id="GO:0008682">
    <property type="term" value="F:3-demethoxyubiquinol 3-hydroxylase activity"/>
    <property type="evidence" value="ECO:0007669"/>
    <property type="project" value="UniProtKB-EC"/>
</dbReference>
<feature type="binding site" evidence="8">
    <location>
        <position position="139"/>
    </location>
    <ligand>
        <name>Fe cation</name>
        <dbReference type="ChEBI" id="CHEBI:24875"/>
        <label>1</label>
    </ligand>
</feature>
<evidence type="ECO:0000256" key="5">
    <source>
        <dbReference type="ARBA" id="ARBA00023004"/>
    </source>
</evidence>
<evidence type="ECO:0000256" key="3">
    <source>
        <dbReference type="ARBA" id="ARBA00022723"/>
    </source>
</evidence>
<dbReference type="EMBL" id="GIBP01007956">
    <property type="protein sequence ID" value="NDV36925.1"/>
    <property type="molecule type" value="Transcribed_RNA"/>
</dbReference>
<dbReference type="GO" id="GO:0016709">
    <property type="term" value="F:oxidoreductase activity, acting on paired donors, with incorporation or reduction of molecular oxygen, NAD(P)H as one donor, and incorporation of one atom of oxygen"/>
    <property type="evidence" value="ECO:0007669"/>
    <property type="project" value="UniProtKB-UniRule"/>
</dbReference>
<dbReference type="InterPro" id="IPR012347">
    <property type="entry name" value="Ferritin-like"/>
</dbReference>
<dbReference type="CDD" id="cd01042">
    <property type="entry name" value="DMQH"/>
    <property type="match status" value="1"/>
</dbReference>
<dbReference type="PANTHER" id="PTHR11237">
    <property type="entry name" value="COENZYME Q10 BIOSYNTHESIS PROTEIN 7"/>
    <property type="match status" value="1"/>
</dbReference>
<name>A0A6B2LIV3_9EUKA</name>
<keyword evidence="7 8" id="KW-0472">Membrane</keyword>
<evidence type="ECO:0000256" key="1">
    <source>
        <dbReference type="ARBA" id="ARBA00004749"/>
    </source>
</evidence>
<proteinExistence type="inferred from homology"/>
<organism evidence="9">
    <name type="scientific">Arcella intermedia</name>
    <dbReference type="NCBI Taxonomy" id="1963864"/>
    <lineage>
        <taxon>Eukaryota</taxon>
        <taxon>Amoebozoa</taxon>
        <taxon>Tubulinea</taxon>
        <taxon>Elardia</taxon>
        <taxon>Arcellinida</taxon>
        <taxon>Sphaerothecina</taxon>
        <taxon>Arcellidae</taxon>
        <taxon>Arcella</taxon>
    </lineage>
</organism>
<keyword evidence="5 8" id="KW-0408">Iron</keyword>
<comment type="similarity">
    <text evidence="8">Belongs to the COQ7 family.</text>
</comment>
<comment type="cofactor">
    <cofactor evidence="8">
        <name>Fe cation</name>
        <dbReference type="ChEBI" id="CHEBI:24875"/>
    </cofactor>
    <text evidence="8">Binds 2 iron ions per subunit.</text>
</comment>
<feature type="binding site" evidence="8">
    <location>
        <position position="52"/>
    </location>
    <ligand>
        <name>Fe cation</name>
        <dbReference type="ChEBI" id="CHEBI:24875"/>
        <label>1</label>
    </ligand>
</feature>
<keyword evidence="8" id="KW-0496">Mitochondrion</keyword>
<dbReference type="Pfam" id="PF03232">
    <property type="entry name" value="COQ7"/>
    <property type="match status" value="1"/>
</dbReference>
<feature type="binding site" evidence="8">
    <location>
        <position position="139"/>
    </location>
    <ligand>
        <name>Fe cation</name>
        <dbReference type="ChEBI" id="CHEBI:24875"/>
        <label>2</label>
    </ligand>
</feature>
<feature type="binding site" evidence="8">
    <location>
        <position position="104"/>
    </location>
    <ligand>
        <name>Fe cation</name>
        <dbReference type="ChEBI" id="CHEBI:24875"/>
        <label>2</label>
    </ligand>
</feature>
<keyword evidence="6 8" id="KW-0503">Monooxygenase</keyword>
<keyword evidence="3 8" id="KW-0479">Metal-binding</keyword>
<dbReference type="InterPro" id="IPR011566">
    <property type="entry name" value="Ubq_synth_Coq7"/>
</dbReference>
<evidence type="ECO:0000256" key="4">
    <source>
        <dbReference type="ARBA" id="ARBA00023002"/>
    </source>
</evidence>
<evidence type="ECO:0000256" key="6">
    <source>
        <dbReference type="ARBA" id="ARBA00023033"/>
    </source>
</evidence>
<feature type="binding site" evidence="8">
    <location>
        <position position="52"/>
    </location>
    <ligand>
        <name>Fe cation</name>
        <dbReference type="ChEBI" id="CHEBI:24875"/>
        <label>2</label>
    </ligand>
</feature>
<dbReference type="GO" id="GO:0031314">
    <property type="term" value="C:extrinsic component of mitochondrial inner membrane"/>
    <property type="evidence" value="ECO:0007669"/>
    <property type="project" value="UniProtKB-UniRule"/>
</dbReference>
<protein>
    <recommendedName>
        <fullName evidence="8">5-demethoxyubiquinone hydroxylase, mitochondrial</fullName>
        <shortName evidence="8">DMQ hydroxylase</shortName>
        <ecNumber evidence="8">1.14.99.60</ecNumber>
    </recommendedName>
    <alternativeName>
        <fullName evidence="8">Ubiquinone biosynthesis monooxygenase COQ7</fullName>
    </alternativeName>
</protein>
<dbReference type="GO" id="GO:0046872">
    <property type="term" value="F:metal ion binding"/>
    <property type="evidence" value="ECO:0007669"/>
    <property type="project" value="UniProtKB-KW"/>
</dbReference>
<dbReference type="AlphaFoldDB" id="A0A6B2LIV3"/>
<evidence type="ECO:0000256" key="2">
    <source>
        <dbReference type="ARBA" id="ARBA00022688"/>
    </source>
</evidence>
<dbReference type="PANTHER" id="PTHR11237:SF4">
    <property type="entry name" value="5-DEMETHOXYUBIQUINONE HYDROXYLASE, MITOCHONDRIAL"/>
    <property type="match status" value="1"/>
</dbReference>
<feature type="binding site" evidence="8">
    <location>
        <position position="142"/>
    </location>
    <ligand>
        <name>Fe cation</name>
        <dbReference type="ChEBI" id="CHEBI:24875"/>
        <label>2</label>
    </ligand>
</feature>
<dbReference type="Gene3D" id="1.20.1260.10">
    <property type="match status" value="1"/>
</dbReference>
<dbReference type="GO" id="GO:0006744">
    <property type="term" value="P:ubiquinone biosynthetic process"/>
    <property type="evidence" value="ECO:0007669"/>
    <property type="project" value="UniProtKB-UniRule"/>
</dbReference>
<reference evidence="9" key="1">
    <citation type="journal article" date="2020" name="J. Eukaryot. Microbiol.">
        <title>De novo Sequencing, Assembly and Annotation of the Transcriptome for the Free-Living Testate Amoeba Arcella intermedia.</title>
        <authorList>
            <person name="Ribeiro G.M."/>
            <person name="Porfirio-Sousa A.L."/>
            <person name="Maurer-Alcala X.X."/>
            <person name="Katz L.A."/>
            <person name="Lahr D.J.G."/>
        </authorList>
    </citation>
    <scope>NUCLEOTIDE SEQUENCE</scope>
</reference>